<sequence>MRFGHRHADRGRKALAERSRRHLDADGQPMLGVAGRDAAPLTELLHILDRHTESKEVQKRILKRGRMPAGEHKTVARVPFGVCRIVLHLPPQRISRRRGAQRHPGMAAVGLGDRIDRKRTYRSNSLPFSRSHGSSSINPF</sequence>
<comment type="caution">
    <text evidence="2">The sequence shown here is derived from an EMBL/GenBank/DDBJ whole genome shotgun (WGS) entry which is preliminary data.</text>
</comment>
<feature type="compositionally biased region" description="Basic residues" evidence="1">
    <location>
        <begin position="1"/>
        <end position="10"/>
    </location>
</feature>
<gene>
    <name evidence="2" type="ORF">SDC9_210110</name>
</gene>
<organism evidence="2">
    <name type="scientific">bioreactor metagenome</name>
    <dbReference type="NCBI Taxonomy" id="1076179"/>
    <lineage>
        <taxon>unclassified sequences</taxon>
        <taxon>metagenomes</taxon>
        <taxon>ecological metagenomes</taxon>
    </lineage>
</organism>
<reference evidence="2" key="1">
    <citation type="submission" date="2019-08" db="EMBL/GenBank/DDBJ databases">
        <authorList>
            <person name="Kucharzyk K."/>
            <person name="Murdoch R.W."/>
            <person name="Higgins S."/>
            <person name="Loffler F."/>
        </authorList>
    </citation>
    <scope>NUCLEOTIDE SEQUENCE</scope>
</reference>
<protein>
    <submittedName>
        <fullName evidence="2">Uncharacterized protein</fullName>
    </submittedName>
</protein>
<proteinExistence type="predicted"/>
<feature type="compositionally biased region" description="Basic and acidic residues" evidence="1">
    <location>
        <begin position="11"/>
        <end position="25"/>
    </location>
</feature>
<feature type="region of interest" description="Disordered" evidence="1">
    <location>
        <begin position="1"/>
        <end position="31"/>
    </location>
</feature>
<name>A0A645JSM3_9ZZZZ</name>
<dbReference type="EMBL" id="VSSQ01140246">
    <property type="protein sequence ID" value="MPN62363.1"/>
    <property type="molecule type" value="Genomic_DNA"/>
</dbReference>
<feature type="region of interest" description="Disordered" evidence="1">
    <location>
        <begin position="120"/>
        <end position="140"/>
    </location>
</feature>
<dbReference type="AlphaFoldDB" id="A0A645JSM3"/>
<feature type="compositionally biased region" description="Polar residues" evidence="1">
    <location>
        <begin position="122"/>
        <end position="140"/>
    </location>
</feature>
<accession>A0A645JSM3</accession>
<evidence type="ECO:0000313" key="2">
    <source>
        <dbReference type="EMBL" id="MPN62363.1"/>
    </source>
</evidence>
<evidence type="ECO:0000256" key="1">
    <source>
        <dbReference type="SAM" id="MobiDB-lite"/>
    </source>
</evidence>